<evidence type="ECO:0000256" key="9">
    <source>
        <dbReference type="SAM" id="MobiDB-lite"/>
    </source>
</evidence>
<keyword evidence="8" id="KW-0863">Zinc-finger</keyword>
<evidence type="ECO:0000259" key="10">
    <source>
        <dbReference type="PROSITE" id="PS50157"/>
    </source>
</evidence>
<dbReference type="SMART" id="SM00355">
    <property type="entry name" value="ZnF_C2H2"/>
    <property type="match status" value="19"/>
</dbReference>
<feature type="domain" description="C2H2-type" evidence="10">
    <location>
        <begin position="297"/>
        <end position="324"/>
    </location>
</feature>
<dbReference type="Proteomes" id="UP000002320">
    <property type="component" value="Unassembled WGS sequence"/>
</dbReference>
<evidence type="ECO:0000256" key="4">
    <source>
        <dbReference type="ARBA" id="ARBA00022833"/>
    </source>
</evidence>
<name>B0WZG5_CULQU</name>
<dbReference type="HOGENOM" id="CLU_318134_0_0_1"/>
<keyword evidence="13" id="KW-1185">Reference proteome</keyword>
<feature type="domain" description="C2H2-type" evidence="10">
    <location>
        <begin position="365"/>
        <end position="392"/>
    </location>
</feature>
<keyword evidence="5" id="KW-0805">Transcription regulation</keyword>
<dbReference type="AlphaFoldDB" id="B0WZG5"/>
<evidence type="ECO:0000313" key="13">
    <source>
        <dbReference type="Proteomes" id="UP000002320"/>
    </source>
</evidence>
<dbReference type="SUPFAM" id="SSF57667">
    <property type="entry name" value="beta-beta-alpha zinc fingers"/>
    <property type="match status" value="8"/>
</dbReference>
<dbReference type="PANTHER" id="PTHR24399:SF70">
    <property type="entry name" value="C2H2-TYPE DOMAIN-CONTAINING PROTEIN"/>
    <property type="match status" value="1"/>
</dbReference>
<feature type="domain" description="C2H2-type" evidence="10">
    <location>
        <begin position="577"/>
        <end position="604"/>
    </location>
</feature>
<dbReference type="FunCoup" id="B0WZG5">
    <property type="interactions" value="144"/>
</dbReference>
<feature type="domain" description="C2H2-type" evidence="10">
    <location>
        <begin position="610"/>
        <end position="637"/>
    </location>
</feature>
<protein>
    <submittedName>
        <fullName evidence="11 12">Zinc finger protein</fullName>
    </submittedName>
</protein>
<keyword evidence="7" id="KW-0539">Nucleus</keyword>
<feature type="domain" description="C2H2-type" evidence="10">
    <location>
        <begin position="678"/>
        <end position="705"/>
    </location>
</feature>
<dbReference type="Gene3D" id="3.30.160.60">
    <property type="entry name" value="Classic Zinc Finger"/>
    <property type="match status" value="9"/>
</dbReference>
<keyword evidence="3" id="KW-0677">Repeat</keyword>
<accession>B0WZG5</accession>
<dbReference type="GO" id="GO:0001227">
    <property type="term" value="F:DNA-binding transcription repressor activity, RNA polymerase II-specific"/>
    <property type="evidence" value="ECO:0007669"/>
    <property type="project" value="TreeGrafter"/>
</dbReference>
<proteinExistence type="predicted"/>
<feature type="domain" description="C2H2-type" evidence="10">
    <location>
        <begin position="93"/>
        <end position="121"/>
    </location>
</feature>
<evidence type="ECO:0000256" key="2">
    <source>
        <dbReference type="ARBA" id="ARBA00022723"/>
    </source>
</evidence>
<feature type="domain" description="C2H2-type" evidence="10">
    <location>
        <begin position="179"/>
        <end position="207"/>
    </location>
</feature>
<dbReference type="PROSITE" id="PS00028">
    <property type="entry name" value="ZINC_FINGER_C2H2_1"/>
    <property type="match status" value="17"/>
</dbReference>
<feature type="region of interest" description="Disordered" evidence="9">
    <location>
        <begin position="436"/>
        <end position="457"/>
    </location>
</feature>
<dbReference type="GO" id="GO:0005654">
    <property type="term" value="C:nucleoplasm"/>
    <property type="evidence" value="ECO:0007669"/>
    <property type="project" value="TreeGrafter"/>
</dbReference>
<reference evidence="12" key="2">
    <citation type="submission" date="2021-02" db="UniProtKB">
        <authorList>
            <consortium name="EnsemblMetazoa"/>
        </authorList>
    </citation>
    <scope>IDENTIFICATION</scope>
    <source>
        <strain evidence="12">JHB</strain>
    </source>
</reference>
<sequence>MAEITVKTEPGYEMHSTLEDQQTQQEESKATTSFCYETVTKEEVILEDEFVSPEEESATKQDMFCEECNKSFTNRALFRTHKYKHKVVKEGKYTCQICDKCFRDKYALTIHLQGIHLVSKLTKNKKNEELNEPDVKQFPKTITNEHGQFKCTECDERFEFQYLQQRHIRRHSALKQGLYKCEECNKAFATPSEIKSHLKRAHEKHAQKSSEVSVQEEDGVFICSKCNRKFEERHLCQQHILRHLALMKERVFTCSKCPKRYTAKRQLMKHAEKHKKNPYLPSFEPPVVIERNNHSAFKCPDCGMVFTVRRAYDNHAQRHVNLRNGTYKCDICEKVCGSENNLYNHMRRHRIGEIKEISEPRDLPFDCPKCDKKFGKKHLLKRHTKVHEAIEKGLYKCKTCLKMSNTQKSENSKEKPEGSSFSYETVVKEELIIEHEDGPFGEPDSPEPDNSSEETAKIDRRRKFETLRCEDCDKTFTNNFTFYTHTLRHRNLKACKYFCEYCKQCFGSRADLGNHKLTHEKNEAAMTDYTLAKQRPSIDVREEGGLFKCSECGSVFEQRFMCVRHIWRHNLQKPEFFVCGTCQKTFKERYLLAKHERAHERSNEKVISEFPCQHCNKVFQVLYLYKRHLRTHGAVRFRCSVCPKSYKGRTTLKNHEQVVHNIVAPVADSPKPDPDDPNHCKECGKTLLTRKSFVDHMRRHKNLKEGVFKCIPCKRSFSKNYLLVLHENRFHNKTNVELDELVEIQCKLCNEVFRSQTPHSDLSRHQKEVHRVLKGTVRNVEGQFVPNQDFQPEAIVKEGQFVPNQDFQPEAIVKEELIIDDVFQPCEEIEDQELPQVDGPTEPQSFHCPSFKEKFELDRHVKQVHRERPKRAPLAMKFHCSECDKRLRWKSCTRTTWCDMGSAISSAPFVPSHLS</sequence>
<evidence type="ECO:0000256" key="5">
    <source>
        <dbReference type="ARBA" id="ARBA00023015"/>
    </source>
</evidence>
<dbReference type="PROSITE" id="PS50157">
    <property type="entry name" value="ZINC_FINGER_C2H2_2"/>
    <property type="match status" value="16"/>
</dbReference>
<evidence type="ECO:0000313" key="12">
    <source>
        <dbReference type="EnsemblMetazoa" id="CPIJ012595-PA"/>
    </source>
</evidence>
<feature type="domain" description="C2H2-type" evidence="10">
    <location>
        <begin position="149"/>
        <end position="176"/>
    </location>
</feature>
<dbReference type="InterPro" id="IPR013087">
    <property type="entry name" value="Znf_C2H2_type"/>
</dbReference>
<feature type="domain" description="C2H2-type" evidence="10">
    <location>
        <begin position="708"/>
        <end position="736"/>
    </location>
</feature>
<feature type="domain" description="C2H2-type" evidence="10">
    <location>
        <begin position="252"/>
        <end position="274"/>
    </location>
</feature>
<dbReference type="GO" id="GO:0000978">
    <property type="term" value="F:RNA polymerase II cis-regulatory region sequence-specific DNA binding"/>
    <property type="evidence" value="ECO:0007669"/>
    <property type="project" value="TreeGrafter"/>
</dbReference>
<dbReference type="KEGG" id="cqu:CpipJ_CPIJ012595"/>
<dbReference type="eggNOG" id="KOG1721">
    <property type="taxonomic scope" value="Eukaryota"/>
</dbReference>
<feature type="region of interest" description="Disordered" evidence="9">
    <location>
        <begin position="1"/>
        <end position="28"/>
    </location>
</feature>
<dbReference type="PANTHER" id="PTHR24399">
    <property type="entry name" value="ZINC FINGER AND BTB DOMAIN-CONTAINING"/>
    <property type="match status" value="1"/>
</dbReference>
<feature type="domain" description="C2H2-type" evidence="10">
    <location>
        <begin position="327"/>
        <end position="349"/>
    </location>
</feature>
<dbReference type="Pfam" id="PF00096">
    <property type="entry name" value="zf-C2H2"/>
    <property type="match status" value="12"/>
</dbReference>
<dbReference type="VEuPathDB" id="VectorBase:CQUJHB014919"/>
<dbReference type="VEuPathDB" id="VectorBase:CQUJHB013066"/>
<dbReference type="InParanoid" id="B0WZG5"/>
<feature type="compositionally biased region" description="Polar residues" evidence="9">
    <location>
        <begin position="19"/>
        <end position="28"/>
    </location>
</feature>
<keyword evidence="6" id="KW-0804">Transcription</keyword>
<dbReference type="EnsemblMetazoa" id="CPIJ012595-RA">
    <property type="protein sequence ID" value="CPIJ012595-PA"/>
    <property type="gene ID" value="CPIJ012595"/>
</dbReference>
<reference evidence="11" key="1">
    <citation type="submission" date="2007-03" db="EMBL/GenBank/DDBJ databases">
        <title>Annotation of Culex pipiens quinquefasciatus.</title>
        <authorList>
            <consortium name="The Broad Institute Genome Sequencing Platform"/>
            <person name="Atkinson P.W."/>
            <person name="Hemingway J."/>
            <person name="Christensen B.M."/>
            <person name="Higgs S."/>
            <person name="Kodira C."/>
            <person name="Hannick L."/>
            <person name="Megy K."/>
            <person name="O'Leary S."/>
            <person name="Pearson M."/>
            <person name="Haas B.J."/>
            <person name="Mauceli E."/>
            <person name="Wortman J.R."/>
            <person name="Lee N.H."/>
            <person name="Guigo R."/>
            <person name="Stanke M."/>
            <person name="Alvarado L."/>
            <person name="Amedeo P."/>
            <person name="Antoine C.H."/>
            <person name="Arensburger P."/>
            <person name="Bidwell S.L."/>
            <person name="Crawford M."/>
            <person name="Camaro F."/>
            <person name="Devon K."/>
            <person name="Engels R."/>
            <person name="Hammond M."/>
            <person name="Howarth C."/>
            <person name="Koehrsen M."/>
            <person name="Lawson D."/>
            <person name="Montgomery P."/>
            <person name="Nene V."/>
            <person name="Nusbaum C."/>
            <person name="Puiu D."/>
            <person name="Romero-Severson J."/>
            <person name="Severson D.W."/>
            <person name="Shumway M."/>
            <person name="Sisk P."/>
            <person name="Stolte C."/>
            <person name="Zeng Q."/>
            <person name="Eisenstadt E."/>
            <person name="Fraser-Liggett C."/>
            <person name="Strausberg R."/>
            <person name="Galagan J."/>
            <person name="Birren B."/>
            <person name="Collins F.H."/>
        </authorList>
    </citation>
    <scope>NUCLEOTIDE SEQUENCE [LARGE SCALE GENOMIC DNA]</scope>
    <source>
        <strain evidence="11">JHB</strain>
    </source>
</reference>
<feature type="domain" description="C2H2-type" evidence="10">
    <location>
        <begin position="467"/>
        <end position="494"/>
    </location>
</feature>
<dbReference type="OrthoDB" id="203599at2759"/>
<gene>
    <name evidence="12" type="primary">6045409</name>
    <name evidence="11" type="ORF">CpipJ_CPIJ012595</name>
</gene>
<dbReference type="GO" id="GO:0008270">
    <property type="term" value="F:zinc ion binding"/>
    <property type="evidence" value="ECO:0007669"/>
    <property type="project" value="UniProtKB-KW"/>
</dbReference>
<dbReference type="EMBL" id="DS232207">
    <property type="protein sequence ID" value="EDS37479.1"/>
    <property type="molecule type" value="Genomic_DNA"/>
</dbReference>
<evidence type="ECO:0000256" key="3">
    <source>
        <dbReference type="ARBA" id="ARBA00022737"/>
    </source>
</evidence>
<evidence type="ECO:0000256" key="6">
    <source>
        <dbReference type="ARBA" id="ARBA00023163"/>
    </source>
</evidence>
<evidence type="ECO:0000256" key="1">
    <source>
        <dbReference type="ARBA" id="ARBA00004123"/>
    </source>
</evidence>
<keyword evidence="4" id="KW-0862">Zinc</keyword>
<evidence type="ECO:0000313" key="11">
    <source>
        <dbReference type="EMBL" id="EDS37479.1"/>
    </source>
</evidence>
<feature type="domain" description="C2H2-type" evidence="10">
    <location>
        <begin position="497"/>
        <end position="524"/>
    </location>
</feature>
<evidence type="ECO:0000256" key="8">
    <source>
        <dbReference type="PROSITE-ProRule" id="PRU00042"/>
    </source>
</evidence>
<organism>
    <name type="scientific">Culex quinquefasciatus</name>
    <name type="common">Southern house mosquito</name>
    <name type="synonym">Culex pungens</name>
    <dbReference type="NCBI Taxonomy" id="7176"/>
    <lineage>
        <taxon>Eukaryota</taxon>
        <taxon>Metazoa</taxon>
        <taxon>Ecdysozoa</taxon>
        <taxon>Arthropoda</taxon>
        <taxon>Hexapoda</taxon>
        <taxon>Insecta</taxon>
        <taxon>Pterygota</taxon>
        <taxon>Neoptera</taxon>
        <taxon>Endopterygota</taxon>
        <taxon>Diptera</taxon>
        <taxon>Nematocera</taxon>
        <taxon>Culicoidea</taxon>
        <taxon>Culicidae</taxon>
        <taxon>Culicinae</taxon>
        <taxon>Culicini</taxon>
        <taxon>Culex</taxon>
        <taxon>Culex</taxon>
    </lineage>
</organism>
<dbReference type="VEuPathDB" id="VectorBase:CPIJ012595"/>
<feature type="domain" description="C2H2-type" evidence="10">
    <location>
        <begin position="63"/>
        <end position="90"/>
    </location>
</feature>
<evidence type="ECO:0000256" key="7">
    <source>
        <dbReference type="ARBA" id="ARBA00023242"/>
    </source>
</evidence>
<feature type="domain" description="C2H2-type" evidence="10">
    <location>
        <begin position="547"/>
        <end position="574"/>
    </location>
</feature>
<dbReference type="VEuPathDB" id="VectorBase:CQUJHB010352"/>
<comment type="subcellular location">
    <subcellularLocation>
        <location evidence="1">Nucleus</location>
    </subcellularLocation>
</comment>
<keyword evidence="2" id="KW-0479">Metal-binding</keyword>
<feature type="domain" description="C2H2-type" evidence="10">
    <location>
        <begin position="637"/>
        <end position="665"/>
    </location>
</feature>
<dbReference type="InterPro" id="IPR036236">
    <property type="entry name" value="Znf_C2H2_sf"/>
</dbReference>